<evidence type="ECO:0000256" key="1">
    <source>
        <dbReference type="ARBA" id="ARBA00001946"/>
    </source>
</evidence>
<dbReference type="GO" id="GO:0003677">
    <property type="term" value="F:DNA binding"/>
    <property type="evidence" value="ECO:0007669"/>
    <property type="project" value="UniProtKB-UniRule"/>
</dbReference>
<accession>A0A450SND8</accession>
<feature type="domain" description="HNH Cas9-type" evidence="13">
    <location>
        <begin position="550"/>
        <end position="708"/>
    </location>
</feature>
<sequence length="1079" mass="123111">MSEKENRGKWRLGIDLGTNSIGIAALSLNEPAEADGKHTVSGLMDLGVRIFSDGRNPKDKQSLAAMRRVPRGMRRNRDRKLNRNARFLRELRASGLLPTASDSPTKADLAKRQELEALDPYIPRARGLDEELPLHHLGRALFHLKRRGFKSNRKTDSGDQESGKIREATNRTKELLEEAGCRTLGEWLGRQRIEILAENQSLPKGKRQPLPQARTRLHGTGAKAYYDFYPTREMILDEFDQLWESQRRWHPEALTDDAFRTLRETLAFQYPLRPPPVGKCTLDSTQERAPRALPSVQRLRIYQELNHLAVQLPGESSRPIKKKERDLLAEKALSQAKLEFDKMRRWLKLPLDARFNLESEKRKHLDGDLTAARLASAKCWGKDWRDLDLDIQEAIVTRLLEQENEDQLVSWLMEEHGLSRERAMAVSRAPLPSGHGAFCAEVSRKLLEQLERDVVTYNEAVELAGYESHSQLDSDTVFDRLPYYGKVLERHVAFGSGEPDDPEEKRYGKVANPTVHVALNQLRRVVNDLMGRFGAPAEIVVELARDLPLSAQGKRDLERTQKDNQAANDKRRKILEEYERTDDYENRLRLRLWEELSQDPLDRRCVFTGEQISLANLFSDKVEIEHLLPFSRTLDDSPANKTVSMRWANRKKANRSPFEAFSDSQPGLDWEEITARAANLPLNKSWRFAPDAMARYENQERDFLARQLTDTQYIARLATTYLKATGAYVRVIPGRLTANLRRVLSLNTLLTEPGEGGTKKNRLDHRHHAIDALVVALTERSLLNEVARNARRRKEEDVPRLLQNPGDPWPGFRRDVVTCVENIVVSHKPDHGVQGALHNDTAYGLLDEEPDTKGIRTVVHRVPLDSFKRRADIENIRDDKLREYFLANTEYVPDKEIGKTLVELGERQHPPVRRVRICERLNVIPIRNAQGQPFKAYKGDANYCYDIFTGTPKKSTEGKSTGNKWAGRVISRFAANQPGFQPQARVSTGGEPLIMRLRVNDMLELDHGNERRIMRVVKLSKGQIALARDREAGNLKARDTDKADPFKYLTLSPTGLGTRNARMVHVSPSGVIRHKGNLS</sequence>
<evidence type="ECO:0000256" key="9">
    <source>
        <dbReference type="ARBA" id="ARBA00023125"/>
    </source>
</evidence>
<dbReference type="GO" id="GO:0003723">
    <property type="term" value="F:RNA binding"/>
    <property type="evidence" value="ECO:0007669"/>
    <property type="project" value="UniProtKB-UniRule"/>
</dbReference>
<dbReference type="PROSITE" id="PS51749">
    <property type="entry name" value="HNH_CAS9"/>
    <property type="match status" value="1"/>
</dbReference>
<evidence type="ECO:0000256" key="5">
    <source>
        <dbReference type="ARBA" id="ARBA00022801"/>
    </source>
</evidence>
<keyword evidence="3" id="KW-0479">Metal-binding</keyword>
<dbReference type="AlphaFoldDB" id="A0A450SND8"/>
<evidence type="ECO:0000256" key="7">
    <source>
        <dbReference type="ARBA" id="ARBA00022884"/>
    </source>
</evidence>
<evidence type="ECO:0000259" key="13">
    <source>
        <dbReference type="PROSITE" id="PS51749"/>
    </source>
</evidence>
<keyword evidence="7 12" id="KW-0694">RNA-binding</keyword>
<dbReference type="Pfam" id="PF13395">
    <property type="entry name" value="HNH_4"/>
    <property type="match status" value="1"/>
</dbReference>
<keyword evidence="8 12" id="KW-0051">Antiviral defense</keyword>
<keyword evidence="10" id="KW-0464">Manganese</keyword>
<dbReference type="HAMAP" id="MF_01480">
    <property type="entry name" value="Cas9"/>
    <property type="match status" value="1"/>
</dbReference>
<comment type="cofactor">
    <cofactor evidence="1">
        <name>Mg(2+)</name>
        <dbReference type="ChEBI" id="CHEBI:18420"/>
    </cofactor>
</comment>
<evidence type="ECO:0000256" key="6">
    <source>
        <dbReference type="ARBA" id="ARBA00022842"/>
    </source>
</evidence>
<evidence type="ECO:0000256" key="3">
    <source>
        <dbReference type="ARBA" id="ARBA00022723"/>
    </source>
</evidence>
<keyword evidence="6" id="KW-0460">Magnesium</keyword>
<organism evidence="14">
    <name type="scientific">Candidatus Kentrum sp. FW</name>
    <dbReference type="NCBI Taxonomy" id="2126338"/>
    <lineage>
        <taxon>Bacteria</taxon>
        <taxon>Pseudomonadati</taxon>
        <taxon>Pseudomonadota</taxon>
        <taxon>Gammaproteobacteria</taxon>
        <taxon>Candidatus Kentrum</taxon>
    </lineage>
</organism>
<dbReference type="InterPro" id="IPR040619">
    <property type="entry name" value="Cas9_alpha-helical_lobe"/>
</dbReference>
<keyword evidence="2 12" id="KW-0540">Nuclease</keyword>
<comment type="function">
    <text evidence="12">CRISPR (clustered regularly interspaced short palindromic repeat) is an adaptive immune system that provides protection against mobile genetic elements (viruses, transposable elements and conjugative plasmids). CRISPR clusters contain spacers, sequences complementary to antecedent mobile elements, and target invading nucleic acids. CRISPR clusters are transcribed and processed into CRISPR RNA (crRNA). In type II CRISPR systems correct processing of pre-crRNA requires a trans-encoded small RNA (tracrRNA), endogenous ribonuclease 3 (rnc) and this protein. The tracrRNA serves as a guide for ribonuclease 3-aided processing of pre-crRNA. Subsequently Cas9/crRNA/tracrRNA endonucleolytically cleaves linear or circular dsDNA target complementary to the spacer; Cas9 is inactive in the absence of the 2 guide RNAs (gRNA). Cas9 recognizes the protospacer adjacent motif (PAM) in the CRISPR repeat sequences to help distinguish self versus nonself, as targets within the bacterial CRISPR locus do not have PAMs. PAM recognition is also required for catalytic activity.</text>
</comment>
<dbReference type="InterPro" id="IPR041383">
    <property type="entry name" value="RuvC_III"/>
</dbReference>
<evidence type="ECO:0000256" key="2">
    <source>
        <dbReference type="ARBA" id="ARBA00022722"/>
    </source>
</evidence>
<dbReference type="GO" id="GO:0016787">
    <property type="term" value="F:hydrolase activity"/>
    <property type="evidence" value="ECO:0007669"/>
    <property type="project" value="UniProtKB-KW"/>
</dbReference>
<keyword evidence="4 12" id="KW-0255">Endonuclease</keyword>
<protein>
    <recommendedName>
        <fullName evidence="12">CRISPR-associated endonuclease Cas9</fullName>
        <ecNumber evidence="12">3.1.-.-</ecNumber>
    </recommendedName>
</protein>
<evidence type="ECO:0000256" key="10">
    <source>
        <dbReference type="ARBA" id="ARBA00023211"/>
    </source>
</evidence>
<dbReference type="Pfam" id="PF18541">
    <property type="entry name" value="RuvC_III"/>
    <property type="match status" value="1"/>
</dbReference>
<gene>
    <name evidence="12" type="primary">cas9</name>
    <name evidence="14" type="ORF">BECKFW1821A_GA0114235_10537</name>
</gene>
<comment type="similarity">
    <text evidence="12">Belongs to the CRISPR-associated Cas9 family.</text>
</comment>
<comment type="subunit">
    <text evidence="11 12">Monomer. Binds crRNA and tracrRNA.</text>
</comment>
<feature type="active site" description="Proton acceptor for HNH nuclease domain" evidence="12">
    <location>
        <position position="626"/>
    </location>
</feature>
<dbReference type="NCBIfam" id="TIGR01865">
    <property type="entry name" value="cas_Csn1"/>
    <property type="match status" value="1"/>
</dbReference>
<feature type="active site" description="For RuvC-like nuclease domain" evidence="12">
    <location>
        <position position="15"/>
    </location>
</feature>
<dbReference type="GO" id="GO:0004519">
    <property type="term" value="F:endonuclease activity"/>
    <property type="evidence" value="ECO:0007669"/>
    <property type="project" value="UniProtKB-UniRule"/>
</dbReference>
<dbReference type="Pfam" id="PF18470">
    <property type="entry name" value="Cas9_a"/>
    <property type="match status" value="1"/>
</dbReference>
<dbReference type="EMBL" id="CAADEW010000053">
    <property type="protein sequence ID" value="VFJ55296.1"/>
    <property type="molecule type" value="Genomic_DNA"/>
</dbReference>
<dbReference type="GO" id="GO:0051607">
    <property type="term" value="P:defense response to virus"/>
    <property type="evidence" value="ECO:0007669"/>
    <property type="project" value="UniProtKB-UniRule"/>
</dbReference>
<dbReference type="InterPro" id="IPR033114">
    <property type="entry name" value="HNH_CAS9"/>
</dbReference>
<reference evidence="14" key="1">
    <citation type="submission" date="2019-02" db="EMBL/GenBank/DDBJ databases">
        <authorList>
            <person name="Gruber-Vodicka R. H."/>
            <person name="Seah K. B. B."/>
        </authorList>
    </citation>
    <scope>NUCLEOTIDE SEQUENCE</scope>
    <source>
        <strain evidence="14">BECK_BZ15</strain>
    </source>
</reference>
<dbReference type="InterPro" id="IPR003615">
    <property type="entry name" value="HNH_nuc"/>
</dbReference>
<keyword evidence="5 12" id="KW-0378">Hydrolase</keyword>
<comment type="caution">
    <text evidence="12">Lacks conserved residue(s) required for the propagation of feature annotation.</text>
</comment>
<evidence type="ECO:0000256" key="4">
    <source>
        <dbReference type="ARBA" id="ARBA00022759"/>
    </source>
</evidence>
<evidence type="ECO:0000256" key="12">
    <source>
        <dbReference type="HAMAP-Rule" id="MF_01480"/>
    </source>
</evidence>
<evidence type="ECO:0000256" key="11">
    <source>
        <dbReference type="ARBA" id="ARBA00046380"/>
    </source>
</evidence>
<evidence type="ECO:0000313" key="14">
    <source>
        <dbReference type="EMBL" id="VFJ55296.1"/>
    </source>
</evidence>
<dbReference type="InterPro" id="IPR028629">
    <property type="entry name" value="Cas9"/>
</dbReference>
<dbReference type="EC" id="3.1.-.-" evidence="12"/>
<comment type="domain">
    <text evidence="12">Has 2 endonuclease domains. The discontinuous RuvC-like domain cleaves the target DNA noncomplementary to crRNA while the HNH nuclease domain cleaves the target DNA complementary to crRNA.</text>
</comment>
<name>A0A450SND8_9GAMM</name>
<dbReference type="GO" id="GO:0043571">
    <property type="term" value="P:maintenance of CRISPR repeat elements"/>
    <property type="evidence" value="ECO:0007669"/>
    <property type="project" value="UniProtKB-UniRule"/>
</dbReference>
<evidence type="ECO:0000256" key="8">
    <source>
        <dbReference type="ARBA" id="ARBA00023118"/>
    </source>
</evidence>
<dbReference type="GO" id="GO:0046872">
    <property type="term" value="F:metal ion binding"/>
    <property type="evidence" value="ECO:0007669"/>
    <property type="project" value="UniProtKB-UniRule"/>
</dbReference>
<proteinExistence type="inferred from homology"/>
<dbReference type="Gene3D" id="3.30.420.10">
    <property type="entry name" value="Ribonuclease H-like superfamily/Ribonuclease H"/>
    <property type="match status" value="3"/>
</dbReference>
<dbReference type="InterPro" id="IPR036397">
    <property type="entry name" value="RNaseH_sf"/>
</dbReference>
<keyword evidence="9 12" id="KW-0238">DNA-binding</keyword>